<protein>
    <submittedName>
        <fullName evidence="8">Cyclohexanone monooxygenase</fullName>
    </submittedName>
</protein>
<accession>A0A3N1CVB9</accession>
<dbReference type="PANTHER" id="PTHR43098:SF4">
    <property type="entry name" value="BLR3857 PROTEIN"/>
    <property type="match status" value="1"/>
</dbReference>
<reference evidence="8 9" key="1">
    <citation type="submission" date="2018-11" db="EMBL/GenBank/DDBJ databases">
        <title>Sequencing the genomes of 1000 actinobacteria strains.</title>
        <authorList>
            <person name="Klenk H.-P."/>
        </authorList>
    </citation>
    <scope>NUCLEOTIDE SEQUENCE [LARGE SCALE GENOMIC DNA]</scope>
    <source>
        <strain evidence="8 9">DSM 44254</strain>
    </source>
</reference>
<evidence type="ECO:0000256" key="2">
    <source>
        <dbReference type="ARBA" id="ARBA00010139"/>
    </source>
</evidence>
<keyword evidence="4" id="KW-0274">FAD</keyword>
<dbReference type="RefSeq" id="WP_123664753.1">
    <property type="nucleotide sequence ID" value="NZ_RJKE01000001.1"/>
</dbReference>
<dbReference type="InterPro" id="IPR036188">
    <property type="entry name" value="FAD/NAD-bd_sf"/>
</dbReference>
<dbReference type="PRINTS" id="PR00411">
    <property type="entry name" value="PNDRDTASEI"/>
</dbReference>
<keyword evidence="3" id="KW-0285">Flavoprotein</keyword>
<evidence type="ECO:0000256" key="1">
    <source>
        <dbReference type="ARBA" id="ARBA00001974"/>
    </source>
</evidence>
<dbReference type="InterPro" id="IPR050775">
    <property type="entry name" value="FAD-binding_Monooxygenases"/>
</dbReference>
<dbReference type="OrthoDB" id="5168853at2"/>
<keyword evidence="7 8" id="KW-0503">Monooxygenase</keyword>
<evidence type="ECO:0000256" key="7">
    <source>
        <dbReference type="ARBA" id="ARBA00023033"/>
    </source>
</evidence>
<dbReference type="GO" id="GO:0016709">
    <property type="term" value="F:oxidoreductase activity, acting on paired donors, with incorporation or reduction of molecular oxygen, NAD(P)H as one donor, and incorporation of one atom of oxygen"/>
    <property type="evidence" value="ECO:0007669"/>
    <property type="project" value="UniProtKB-ARBA"/>
</dbReference>
<evidence type="ECO:0000256" key="5">
    <source>
        <dbReference type="ARBA" id="ARBA00022857"/>
    </source>
</evidence>
<keyword evidence="5" id="KW-0521">NADP</keyword>
<dbReference type="Proteomes" id="UP000272400">
    <property type="component" value="Unassembled WGS sequence"/>
</dbReference>
<dbReference type="AlphaFoldDB" id="A0A3N1CVB9"/>
<comment type="similarity">
    <text evidence="2">Belongs to the FAD-binding monooxygenase family.</text>
</comment>
<sequence>MQQNCAPTATPEIDHDALRAKYLAERDKRLRPEGQAQYVVTEGEFEDYYEADPYTPVTPREPVVEEIDVAVLGGGFAGLVAAARIKQAGASSLRVIEFGGDFGGVWYWNRYPGIQVDNDATCYLPLLEEVGYVPKEKYPRGDEVFEHCQRIGRHFGLYEDALFQTLVKSLEWDAASERWLIGTNRGDRISARFVVMCQGPFNKPKLPGIPGIADFQGHTFHTARWDYAYTGGDTHGGLTGLEGKKVAVIGTGASGVQVVPHIARSAEHLYVFQRTPSSIDERGNEPIDPEWVKTLKPGWQEEIRRNFHTAAFEAFAPGQPDLVCDGWTEVSRNLAARLDETNGWAALADPAKFMELREIEDYRTMQRLRDRIDEIVDDPATAEALKPYYRFLCKRPCFSEEYLPTFNRENVTLIDVSASKGVERITAKGVVAGGVEHEVDCVIFASGFEITTDLDRRLGIAPFTGRDGLSLYDHWADGYKTLHGVMSHGFPNQFFTGFIQGGVTASTTAMFEQQARHIGHIIGAALERGATTVEPTAEAQDAWVTTIRESAVDNSLFQRECTPGYYNNEGETKIRSHLGDPYWPGFYVLEDLLEGWRGKGDLEGLSLKGSAEEKEHA</sequence>
<keyword evidence="9" id="KW-1185">Reference proteome</keyword>
<evidence type="ECO:0000256" key="4">
    <source>
        <dbReference type="ARBA" id="ARBA00022827"/>
    </source>
</evidence>
<organism evidence="8 9">
    <name type="scientific">Actinocorallia herbida</name>
    <dbReference type="NCBI Taxonomy" id="58109"/>
    <lineage>
        <taxon>Bacteria</taxon>
        <taxon>Bacillati</taxon>
        <taxon>Actinomycetota</taxon>
        <taxon>Actinomycetes</taxon>
        <taxon>Streptosporangiales</taxon>
        <taxon>Thermomonosporaceae</taxon>
        <taxon>Actinocorallia</taxon>
    </lineage>
</organism>
<evidence type="ECO:0000256" key="6">
    <source>
        <dbReference type="ARBA" id="ARBA00023002"/>
    </source>
</evidence>
<keyword evidence="6" id="KW-0560">Oxidoreductase</keyword>
<evidence type="ECO:0000313" key="8">
    <source>
        <dbReference type="EMBL" id="ROO85226.1"/>
    </source>
</evidence>
<dbReference type="EMBL" id="RJKE01000001">
    <property type="protein sequence ID" value="ROO85226.1"/>
    <property type="molecule type" value="Genomic_DNA"/>
</dbReference>
<comment type="caution">
    <text evidence="8">The sequence shown here is derived from an EMBL/GenBank/DDBJ whole genome shotgun (WGS) entry which is preliminary data.</text>
</comment>
<comment type="cofactor">
    <cofactor evidence="1">
        <name>FAD</name>
        <dbReference type="ChEBI" id="CHEBI:57692"/>
    </cofactor>
</comment>
<dbReference type="Gene3D" id="3.50.50.60">
    <property type="entry name" value="FAD/NAD(P)-binding domain"/>
    <property type="match status" value="2"/>
</dbReference>
<evidence type="ECO:0000256" key="3">
    <source>
        <dbReference type="ARBA" id="ARBA00022630"/>
    </source>
</evidence>
<gene>
    <name evidence="8" type="ORF">EDD29_2766</name>
</gene>
<dbReference type="PRINTS" id="PR00368">
    <property type="entry name" value="FADPNR"/>
</dbReference>
<dbReference type="FunFam" id="3.50.50.60:FF:000341">
    <property type="entry name" value="Baeyer-Villiger monooxygenase"/>
    <property type="match status" value="1"/>
</dbReference>
<dbReference type="Pfam" id="PF13738">
    <property type="entry name" value="Pyr_redox_3"/>
    <property type="match status" value="1"/>
</dbReference>
<evidence type="ECO:0000313" key="9">
    <source>
        <dbReference type="Proteomes" id="UP000272400"/>
    </source>
</evidence>
<dbReference type="SUPFAM" id="SSF51905">
    <property type="entry name" value="FAD/NAD(P)-binding domain"/>
    <property type="match status" value="1"/>
</dbReference>
<proteinExistence type="inferred from homology"/>
<dbReference type="PANTHER" id="PTHR43098">
    <property type="entry name" value="L-ORNITHINE N(5)-MONOOXYGENASE-RELATED"/>
    <property type="match status" value="1"/>
</dbReference>
<name>A0A3N1CVB9_9ACTN</name>